<evidence type="ECO:0008006" key="4">
    <source>
        <dbReference type="Google" id="ProtNLM"/>
    </source>
</evidence>
<feature type="chain" id="PRO_5013050219" description="DUF4197 domain-containing protein" evidence="1">
    <location>
        <begin position="23"/>
        <end position="210"/>
    </location>
</feature>
<evidence type="ECO:0000313" key="3">
    <source>
        <dbReference type="Proteomes" id="UP000243937"/>
    </source>
</evidence>
<evidence type="ECO:0000256" key="1">
    <source>
        <dbReference type="SAM" id="SignalP"/>
    </source>
</evidence>
<organism evidence="2 3">
    <name type="scientific">Oceanisphaera profunda</name>
    <dbReference type="NCBI Taxonomy" id="1416627"/>
    <lineage>
        <taxon>Bacteria</taxon>
        <taxon>Pseudomonadati</taxon>
        <taxon>Pseudomonadota</taxon>
        <taxon>Gammaproteobacteria</taxon>
        <taxon>Aeromonadales</taxon>
        <taxon>Aeromonadaceae</taxon>
        <taxon>Oceanisphaera</taxon>
    </lineage>
</organism>
<dbReference type="Proteomes" id="UP000243937">
    <property type="component" value="Chromosome"/>
</dbReference>
<feature type="signal peptide" evidence="1">
    <location>
        <begin position="1"/>
        <end position="22"/>
    </location>
</feature>
<dbReference type="OrthoDB" id="6196092at2"/>
<dbReference type="AlphaFoldDB" id="A0A1Y0D7Z4"/>
<name>A0A1Y0D7Z4_9GAMM</name>
<dbReference type="RefSeq" id="WP_087038346.1">
    <property type="nucleotide sequence ID" value="NZ_CP021377.1"/>
</dbReference>
<gene>
    <name evidence="2" type="ORF">CBP31_14360</name>
</gene>
<keyword evidence="1" id="KW-0732">Signal</keyword>
<protein>
    <recommendedName>
        <fullName evidence="4">DUF4197 domain-containing protein</fullName>
    </recommendedName>
</protein>
<evidence type="ECO:0000313" key="2">
    <source>
        <dbReference type="EMBL" id="ART83669.1"/>
    </source>
</evidence>
<reference evidence="2 3" key="1">
    <citation type="journal article" date="2014" name="Int. J. Syst. Evol. Microbiol.">
        <title>Oceanisphaera profunda sp. nov., a marine bacterium isolated from deep-sea sediment, and emended description of the genus Oceanisphaera.</title>
        <authorList>
            <person name="Xu Z."/>
            <person name="Zhang X.Y."/>
            <person name="Su H.N."/>
            <person name="Yu Z.C."/>
            <person name="Liu C."/>
            <person name="Li H."/>
            <person name="Chen X.L."/>
            <person name="Song X.Y."/>
            <person name="Xie B.B."/>
            <person name="Qin Q.L."/>
            <person name="Zhou B.C."/>
            <person name="Shi M."/>
            <person name="Huang Y."/>
            <person name="Zhang Y.Z."/>
        </authorList>
    </citation>
    <scope>NUCLEOTIDE SEQUENCE [LARGE SCALE GENOMIC DNA]</scope>
    <source>
        <strain evidence="2 3">SM1222</strain>
    </source>
</reference>
<accession>A0A1Y0D7Z4</accession>
<proteinExistence type="predicted"/>
<sequence>MKTTTLLLAATMAAFTAGPVLAADAKHSMDVQQQQSAINMFGGPVYMGDPALEVTAALVKAGGGAEKFSFATALVAMLGEDTVNAEVAKLTKQYGEEEVNTFLSGMDAAIGFGLKRATEAGISLPEPADLSGTELAKTLVNAGTAPDSTFWSGYLFDKALSNKQHNQVMADINAKASYEADKVTHKILNQAMYDVAQALGMKDVKLADLH</sequence>
<dbReference type="EMBL" id="CP021377">
    <property type="protein sequence ID" value="ART83669.1"/>
    <property type="molecule type" value="Genomic_DNA"/>
</dbReference>
<keyword evidence="3" id="KW-1185">Reference proteome</keyword>
<dbReference type="KEGG" id="opf:CBP31_14360"/>